<accession>A0A5N7C2N1</accession>
<name>A0A5N7C2N1_PETAA</name>
<organism evidence="2">
    <name type="scientific">Petromyces alliaceus</name>
    <name type="common">Aspergillus alliaceus</name>
    <dbReference type="NCBI Taxonomy" id="209559"/>
    <lineage>
        <taxon>Eukaryota</taxon>
        <taxon>Fungi</taxon>
        <taxon>Dikarya</taxon>
        <taxon>Ascomycota</taxon>
        <taxon>Pezizomycotina</taxon>
        <taxon>Eurotiomycetes</taxon>
        <taxon>Eurotiomycetidae</taxon>
        <taxon>Eurotiales</taxon>
        <taxon>Aspergillaceae</taxon>
        <taxon>Aspergillus</taxon>
        <taxon>Aspergillus subgen. Circumdati</taxon>
    </lineage>
</organism>
<evidence type="ECO:0000313" key="2">
    <source>
        <dbReference type="EMBL" id="KAE8388138.1"/>
    </source>
</evidence>
<dbReference type="InterPro" id="IPR033932">
    <property type="entry name" value="YtcJ-like"/>
</dbReference>
<dbReference type="EMBL" id="ML735282">
    <property type="protein sequence ID" value="KAE8388138.1"/>
    <property type="molecule type" value="Genomic_DNA"/>
</dbReference>
<dbReference type="InterPro" id="IPR032466">
    <property type="entry name" value="Metal_Hydrolase"/>
</dbReference>
<gene>
    <name evidence="2" type="ORF">BDV23DRAFT_185629</name>
</gene>
<dbReference type="PANTHER" id="PTHR22642">
    <property type="entry name" value="IMIDAZOLONEPROPIONASE"/>
    <property type="match status" value="1"/>
</dbReference>
<dbReference type="Proteomes" id="UP000326877">
    <property type="component" value="Unassembled WGS sequence"/>
</dbReference>
<dbReference type="Gene3D" id="3.10.310.70">
    <property type="match status" value="1"/>
</dbReference>
<proteinExistence type="predicted"/>
<keyword evidence="2" id="KW-0378">Hydrolase</keyword>
<dbReference type="Gene3D" id="3.20.20.140">
    <property type="entry name" value="Metal-dependent hydrolases"/>
    <property type="match status" value="1"/>
</dbReference>
<feature type="domain" description="Amidohydrolase 3" evidence="1">
    <location>
        <begin position="54"/>
        <end position="540"/>
    </location>
</feature>
<reference evidence="2" key="1">
    <citation type="submission" date="2019-04" db="EMBL/GenBank/DDBJ databases">
        <title>Friends and foes A comparative genomics studyof 23 Aspergillus species from section Flavi.</title>
        <authorList>
            <consortium name="DOE Joint Genome Institute"/>
            <person name="Kjaerbolling I."/>
            <person name="Vesth T."/>
            <person name="Frisvad J.C."/>
            <person name="Nybo J.L."/>
            <person name="Theobald S."/>
            <person name="Kildgaard S."/>
            <person name="Isbrandt T."/>
            <person name="Kuo A."/>
            <person name="Sato A."/>
            <person name="Lyhne E.K."/>
            <person name="Kogle M.E."/>
            <person name="Wiebenga A."/>
            <person name="Kun R.S."/>
            <person name="Lubbers R.J."/>
            <person name="Makela M.R."/>
            <person name="Barry K."/>
            <person name="Chovatia M."/>
            <person name="Clum A."/>
            <person name="Daum C."/>
            <person name="Haridas S."/>
            <person name="He G."/>
            <person name="LaButti K."/>
            <person name="Lipzen A."/>
            <person name="Mondo S."/>
            <person name="Riley R."/>
            <person name="Salamov A."/>
            <person name="Simmons B.A."/>
            <person name="Magnuson J.K."/>
            <person name="Henrissat B."/>
            <person name="Mortensen U.H."/>
            <person name="Larsen T.O."/>
            <person name="Devries R.P."/>
            <person name="Grigoriev I.V."/>
            <person name="Machida M."/>
            <person name="Baker S.E."/>
            <person name="Andersen M.R."/>
        </authorList>
    </citation>
    <scope>NUCLEOTIDE SEQUENCE [LARGE SCALE GENOMIC DNA]</scope>
    <source>
        <strain evidence="2">IBT 14317</strain>
    </source>
</reference>
<dbReference type="InterPro" id="IPR013108">
    <property type="entry name" value="Amidohydro_3"/>
</dbReference>
<sequence length="544" mass="59724">MPTHADLVIRASIIYTLEDGYPPQRALAVRDGIIHRLSVDRNGLDHLIGPKTTVIDQADGVVLPSFDDTHTHLIYAGLGQFDVPVHTARDLSELLGLIRQRALVTKPGDWISTTTNWQEFNIREQRLPTLKELDEVSRIHPIIVRRGGHNLVLNSCAMQRAGITADTQVPPGGKIGKDEHGQLNGLLQDSAVVLIDGAQPSPNKDKLIAGLDGASASYAARGIGCVRDCCVSLEDLAALKATHDAGKLHVRVRALITAIGFSDVSRVVQLLTEMEKWRFLQHDPWLSVWGVKFMIDGGIEAAATDETYQKTCDCASQAGYRGRLLWDPEKLVEAMDAVVRRGWKIGTHAYGDRAIRTLLDVYERVLKRHPNLAPGTLVMEHGGLATPALRERAVSLGIPVTIQHPLLHDVAGIQEVYWGPQRVSHVFPVREWLDLGALVSAGSDFPVGAYGAMHSVWGMTTRQTVVGVKGPEHAISVRESIALHTTLAARTLQESDVRGSLKPGRYADMTIWHFDPFKIGDIHELRDVSPLYTIIGGKISHPYV</sequence>
<dbReference type="InterPro" id="IPR011059">
    <property type="entry name" value="Metal-dep_hydrolase_composite"/>
</dbReference>
<dbReference type="GO" id="GO:0016810">
    <property type="term" value="F:hydrolase activity, acting on carbon-nitrogen (but not peptide) bonds"/>
    <property type="evidence" value="ECO:0007669"/>
    <property type="project" value="InterPro"/>
</dbReference>
<dbReference type="Pfam" id="PF07969">
    <property type="entry name" value="Amidohydro_3"/>
    <property type="match status" value="1"/>
</dbReference>
<dbReference type="CDD" id="cd01300">
    <property type="entry name" value="YtcJ_like"/>
    <property type="match status" value="1"/>
</dbReference>
<dbReference type="AlphaFoldDB" id="A0A5N7C2N1"/>
<dbReference type="Gene3D" id="2.30.40.10">
    <property type="entry name" value="Urease, subunit C, domain 1"/>
    <property type="match status" value="1"/>
</dbReference>
<dbReference type="OrthoDB" id="194468at2759"/>
<dbReference type="SUPFAM" id="SSF51338">
    <property type="entry name" value="Composite domain of metallo-dependent hydrolases"/>
    <property type="match status" value="1"/>
</dbReference>
<dbReference type="PANTHER" id="PTHR22642:SF2">
    <property type="entry name" value="PROTEIN LONG AFTER FAR-RED 3"/>
    <property type="match status" value="1"/>
</dbReference>
<evidence type="ECO:0000259" key="1">
    <source>
        <dbReference type="Pfam" id="PF07969"/>
    </source>
</evidence>
<dbReference type="SUPFAM" id="SSF51556">
    <property type="entry name" value="Metallo-dependent hydrolases"/>
    <property type="match status" value="1"/>
</dbReference>
<protein>
    <submittedName>
        <fullName evidence="2">Amidohydrolase 3</fullName>
    </submittedName>
</protein>